<dbReference type="PROSITE" id="PS50935">
    <property type="entry name" value="SSB"/>
    <property type="match status" value="1"/>
</dbReference>
<name>A0A9N8ZJW1_9GLOM</name>
<evidence type="ECO:0000256" key="1">
    <source>
        <dbReference type="ARBA" id="ARBA00023125"/>
    </source>
</evidence>
<proteinExistence type="predicted"/>
<dbReference type="InterPro" id="IPR012340">
    <property type="entry name" value="NA-bd_OB-fold"/>
</dbReference>
<protein>
    <submittedName>
        <fullName evidence="3">10714_t:CDS:1</fullName>
    </submittedName>
</protein>
<sequence>MSLLKNISKLTQRASITRSVTTNGFASIGSSKRSFASTSSSDEDLATINKVMLVGKVADKPKFFAPAGGTERVNYQITTFVVNNSGKVETKHLIHCRHPAQISAIKNLNPGDVVYVEGKLSYFSRPLGQERVAQVFQGKHWFFALWREIVSSCIKFHQ</sequence>
<evidence type="ECO:0000313" key="4">
    <source>
        <dbReference type="Proteomes" id="UP000789508"/>
    </source>
</evidence>
<evidence type="ECO:0000256" key="2">
    <source>
        <dbReference type="PROSITE-ProRule" id="PRU00252"/>
    </source>
</evidence>
<comment type="caution">
    <text evidence="3">The sequence shown here is derived from an EMBL/GenBank/DDBJ whole genome shotgun (WGS) entry which is preliminary data.</text>
</comment>
<dbReference type="SUPFAM" id="SSF50249">
    <property type="entry name" value="Nucleic acid-binding proteins"/>
    <property type="match status" value="1"/>
</dbReference>
<dbReference type="AlphaFoldDB" id="A0A9N8ZJW1"/>
<dbReference type="Gene3D" id="2.40.50.140">
    <property type="entry name" value="Nucleic acid-binding proteins"/>
    <property type="match status" value="1"/>
</dbReference>
<dbReference type="InterPro" id="IPR000424">
    <property type="entry name" value="Primosome_PriB/ssb"/>
</dbReference>
<keyword evidence="4" id="KW-1185">Reference proteome</keyword>
<reference evidence="3" key="1">
    <citation type="submission" date="2021-06" db="EMBL/GenBank/DDBJ databases">
        <authorList>
            <person name="Kallberg Y."/>
            <person name="Tangrot J."/>
            <person name="Rosling A."/>
        </authorList>
    </citation>
    <scope>NUCLEOTIDE SEQUENCE</scope>
    <source>
        <strain evidence="3">FL130A</strain>
    </source>
</reference>
<accession>A0A9N8ZJW1</accession>
<dbReference type="EMBL" id="CAJVPS010000614">
    <property type="protein sequence ID" value="CAG8498334.1"/>
    <property type="molecule type" value="Genomic_DNA"/>
</dbReference>
<dbReference type="Proteomes" id="UP000789508">
    <property type="component" value="Unassembled WGS sequence"/>
</dbReference>
<dbReference type="GO" id="GO:0003697">
    <property type="term" value="F:single-stranded DNA binding"/>
    <property type="evidence" value="ECO:0007669"/>
    <property type="project" value="InterPro"/>
</dbReference>
<gene>
    <name evidence="3" type="ORF">ALEPTO_LOCUS3354</name>
</gene>
<evidence type="ECO:0000313" key="3">
    <source>
        <dbReference type="EMBL" id="CAG8498334.1"/>
    </source>
</evidence>
<dbReference type="Pfam" id="PF00436">
    <property type="entry name" value="SSB"/>
    <property type="match status" value="1"/>
</dbReference>
<organism evidence="3 4">
    <name type="scientific">Ambispora leptoticha</name>
    <dbReference type="NCBI Taxonomy" id="144679"/>
    <lineage>
        <taxon>Eukaryota</taxon>
        <taxon>Fungi</taxon>
        <taxon>Fungi incertae sedis</taxon>
        <taxon>Mucoromycota</taxon>
        <taxon>Glomeromycotina</taxon>
        <taxon>Glomeromycetes</taxon>
        <taxon>Archaeosporales</taxon>
        <taxon>Ambisporaceae</taxon>
        <taxon>Ambispora</taxon>
    </lineage>
</organism>
<keyword evidence="1 2" id="KW-0238">DNA-binding</keyword>